<gene>
    <name evidence="1" type="ORF">CLORAM_02938</name>
</gene>
<accession>B0N8K4</accession>
<reference evidence="1" key="1">
    <citation type="submission" date="2007-11" db="EMBL/GenBank/DDBJ databases">
        <authorList>
            <person name="Fulton L."/>
            <person name="Clifton S."/>
            <person name="Fulton B."/>
            <person name="Xu J."/>
            <person name="Minx P."/>
            <person name="Pepin K.H."/>
            <person name="Johnson M."/>
            <person name="Thiruvilangam P."/>
            <person name="Bhonagiri V."/>
            <person name="Nash W.E."/>
            <person name="Mardis E.R."/>
            <person name="Wilson R.K."/>
        </authorList>
    </citation>
    <scope>NUCLEOTIDE SEQUENCE [LARGE SCALE GENOMIC DNA]</scope>
    <source>
        <strain evidence="1">DSM 1402</strain>
    </source>
</reference>
<dbReference type="Proteomes" id="UP000005798">
    <property type="component" value="Unassembled WGS sequence"/>
</dbReference>
<dbReference type="RefSeq" id="WP_003539124.1">
    <property type="nucleotide sequence ID" value="NZ_CP036346.1"/>
</dbReference>
<name>B0N8K4_9FIRM</name>
<evidence type="ECO:0000313" key="1">
    <source>
        <dbReference type="EMBL" id="EDS18142.1"/>
    </source>
</evidence>
<evidence type="ECO:0000313" key="2">
    <source>
        <dbReference type="Proteomes" id="UP000005798"/>
    </source>
</evidence>
<sequence>MEPAEKISKGLNLFLEGIGESFQIFAESLAKFVNALGRTTTTSMKSRLPRKLKKKYKKLGIYEDWKRKNNLI</sequence>
<comment type="caution">
    <text evidence="1">The sequence shown here is derived from an EMBL/GenBank/DDBJ whole genome shotgun (WGS) entry which is preliminary data.</text>
</comment>
<proteinExistence type="predicted"/>
<keyword evidence="2" id="KW-1185">Reference proteome</keyword>
<protein>
    <submittedName>
        <fullName evidence="1">Uncharacterized protein</fullName>
    </submittedName>
</protein>
<reference evidence="1" key="2">
    <citation type="submission" date="2014-06" db="EMBL/GenBank/DDBJ databases">
        <title>Draft genome sequence of Clostridium ramosum(DSM 1402).</title>
        <authorList>
            <person name="Sudarsanam P."/>
            <person name="Ley R."/>
            <person name="Guruge J."/>
            <person name="Turnbaugh P.J."/>
            <person name="Mahowald M."/>
            <person name="Liep D."/>
            <person name="Gordon J."/>
        </authorList>
    </citation>
    <scope>NUCLEOTIDE SEQUENCE</scope>
    <source>
        <strain evidence="1">DSM 1402</strain>
    </source>
</reference>
<dbReference type="HOGENOM" id="CLU_2716241_0_0_9"/>
<dbReference type="AlphaFoldDB" id="B0N8K4"/>
<organism evidence="1 2">
    <name type="scientific">Thomasclavelia ramosa DSM 1402</name>
    <dbReference type="NCBI Taxonomy" id="445974"/>
    <lineage>
        <taxon>Bacteria</taxon>
        <taxon>Bacillati</taxon>
        <taxon>Bacillota</taxon>
        <taxon>Erysipelotrichia</taxon>
        <taxon>Erysipelotrichales</taxon>
        <taxon>Coprobacillaceae</taxon>
        <taxon>Thomasclavelia</taxon>
    </lineage>
</organism>
<dbReference type="EMBL" id="ABFX02000008">
    <property type="protein sequence ID" value="EDS18142.1"/>
    <property type="molecule type" value="Genomic_DNA"/>
</dbReference>